<keyword evidence="5 7" id="KW-1133">Transmembrane helix</keyword>
<evidence type="ECO:0000259" key="8">
    <source>
        <dbReference type="PROSITE" id="PS50850"/>
    </source>
</evidence>
<feature type="transmembrane region" description="Helical" evidence="7">
    <location>
        <begin position="135"/>
        <end position="158"/>
    </location>
</feature>
<keyword evidence="6 7" id="KW-0472">Membrane</keyword>
<keyword evidence="9" id="KW-0762">Sugar transport</keyword>
<dbReference type="InterPro" id="IPR005829">
    <property type="entry name" value="Sugar_transporter_CS"/>
</dbReference>
<name>A0ABR4NU58_9SACH</name>
<evidence type="ECO:0000256" key="7">
    <source>
        <dbReference type="SAM" id="Phobius"/>
    </source>
</evidence>
<dbReference type="InterPro" id="IPR036259">
    <property type="entry name" value="MFS_trans_sf"/>
</dbReference>
<comment type="similarity">
    <text evidence="2">Belongs to the major facilitator superfamily. Sugar transporter (TC 2.A.1.1) family.</text>
</comment>
<comment type="caution">
    <text evidence="9">The sequence shown here is derived from an EMBL/GenBank/DDBJ whole genome shotgun (WGS) entry which is preliminary data.</text>
</comment>
<feature type="transmembrane region" description="Helical" evidence="7">
    <location>
        <begin position="41"/>
        <end position="64"/>
    </location>
</feature>
<proteinExistence type="inferred from homology"/>
<evidence type="ECO:0000256" key="5">
    <source>
        <dbReference type="ARBA" id="ARBA00022989"/>
    </source>
</evidence>
<feature type="transmembrane region" description="Helical" evidence="7">
    <location>
        <begin position="365"/>
        <end position="387"/>
    </location>
</feature>
<dbReference type="PROSITE" id="PS50850">
    <property type="entry name" value="MFS"/>
    <property type="match status" value="1"/>
</dbReference>
<keyword evidence="10" id="KW-1185">Reference proteome</keyword>
<feature type="transmembrane region" description="Helical" evidence="7">
    <location>
        <begin position="170"/>
        <end position="193"/>
    </location>
</feature>
<protein>
    <submittedName>
        <fullName evidence="9">MFS, Sugar transporter</fullName>
    </submittedName>
</protein>
<dbReference type="Proteomes" id="UP001623330">
    <property type="component" value="Unassembled WGS sequence"/>
</dbReference>
<evidence type="ECO:0000313" key="10">
    <source>
        <dbReference type="Proteomes" id="UP001623330"/>
    </source>
</evidence>
<keyword evidence="3" id="KW-0813">Transport</keyword>
<feature type="transmembrane region" description="Helical" evidence="7">
    <location>
        <begin position="330"/>
        <end position="353"/>
    </location>
</feature>
<feature type="transmembrane region" description="Helical" evidence="7">
    <location>
        <begin position="420"/>
        <end position="443"/>
    </location>
</feature>
<keyword evidence="4 7" id="KW-0812">Transmembrane</keyword>
<feature type="transmembrane region" description="Helical" evidence="7">
    <location>
        <begin position="84"/>
        <end position="104"/>
    </location>
</feature>
<dbReference type="SUPFAM" id="SSF103473">
    <property type="entry name" value="MFS general substrate transporter"/>
    <property type="match status" value="1"/>
</dbReference>
<evidence type="ECO:0000256" key="1">
    <source>
        <dbReference type="ARBA" id="ARBA00004141"/>
    </source>
</evidence>
<dbReference type="PRINTS" id="PR00171">
    <property type="entry name" value="SUGRTRNSPORT"/>
</dbReference>
<feature type="domain" description="Major facilitator superfamily (MFS) profile" evidence="8">
    <location>
        <begin position="42"/>
        <end position="510"/>
    </location>
</feature>
<evidence type="ECO:0000256" key="6">
    <source>
        <dbReference type="ARBA" id="ARBA00023136"/>
    </source>
</evidence>
<organism evidence="9 10">
    <name type="scientific">Nakaseomyces bracarensis</name>
    <dbReference type="NCBI Taxonomy" id="273131"/>
    <lineage>
        <taxon>Eukaryota</taxon>
        <taxon>Fungi</taxon>
        <taxon>Dikarya</taxon>
        <taxon>Ascomycota</taxon>
        <taxon>Saccharomycotina</taxon>
        <taxon>Saccharomycetes</taxon>
        <taxon>Saccharomycetales</taxon>
        <taxon>Saccharomycetaceae</taxon>
        <taxon>Nakaseomyces</taxon>
    </lineage>
</organism>
<reference evidence="9 10" key="1">
    <citation type="submission" date="2024-05" db="EMBL/GenBank/DDBJ databases">
        <title>Long read based assembly of the Candida bracarensis genome reveals expanded adhesin content.</title>
        <authorList>
            <person name="Marcet-Houben M."/>
            <person name="Ksiezopolska E."/>
            <person name="Gabaldon T."/>
        </authorList>
    </citation>
    <scope>NUCLEOTIDE SEQUENCE [LARGE SCALE GENOMIC DNA]</scope>
    <source>
        <strain evidence="9 10">CBM6</strain>
    </source>
</reference>
<sequence length="535" mass="59314">MTDTGHDENTDVYSDLYSTYTQVTSLTTNEMDSELTLKTAAIFLGSTVGGLLFGYDTGVISGVLLSIKPSDIGREVVTDWDREVITSITCLGSFLGSVLAFPMADKYGRRITLAMFCALFIIAAVWMALARSLMVLILGRFIVGVAVGTAAQCTPLYLSEISPTKVRGFVLALNSIAVTGGQFLSYILAYMLYDTEGSWRILFGVSAIPAVLFLSILDFIPESPRWLVSKSDFESAKEAIKMIYPSASVGQINLKFNELVINLNKLKHYQDDTSPLIAPSSVRSSIVTLSSIDYGSVNNNNRNTHSATLESTETQKALYRHKMEGRTKRALLVGCVLMFFQQITGFNAFMYYAPLIFSKLNTSNPLLPAMAIAFTNFLFTFVALYLVDTVGRRTMLLGTIWIMTVGLLLATIGFGHENLVLLLFSITIFVAAYASAMGTVPWSSVEFLPLNRRSFGSACISCTNWLTNAIISMSYLSVMNTIGNEDTMLIFAMFTVMAWFFVYFWYPEVKGLSLEEIGKVFENGIDVHYVYRNYY</sequence>
<feature type="transmembrane region" description="Helical" evidence="7">
    <location>
        <begin position="455"/>
        <end position="476"/>
    </location>
</feature>
<dbReference type="InterPro" id="IPR020846">
    <property type="entry name" value="MFS_dom"/>
</dbReference>
<evidence type="ECO:0000256" key="3">
    <source>
        <dbReference type="ARBA" id="ARBA00022448"/>
    </source>
</evidence>
<feature type="transmembrane region" description="Helical" evidence="7">
    <location>
        <begin position="199"/>
        <end position="220"/>
    </location>
</feature>
<dbReference type="PROSITE" id="PS00217">
    <property type="entry name" value="SUGAR_TRANSPORT_2"/>
    <property type="match status" value="1"/>
</dbReference>
<dbReference type="Gene3D" id="1.20.1250.20">
    <property type="entry name" value="MFS general substrate transporter like domains"/>
    <property type="match status" value="1"/>
</dbReference>
<dbReference type="InterPro" id="IPR003663">
    <property type="entry name" value="Sugar/inositol_transpt"/>
</dbReference>
<dbReference type="InterPro" id="IPR050814">
    <property type="entry name" value="Myo-inositol_Transporter"/>
</dbReference>
<dbReference type="EMBL" id="JBEVYD010000005">
    <property type="protein sequence ID" value="KAL3232172.1"/>
    <property type="molecule type" value="Genomic_DNA"/>
</dbReference>
<accession>A0ABR4NU58</accession>
<dbReference type="PANTHER" id="PTHR48020">
    <property type="entry name" value="PROTON MYO-INOSITOL COTRANSPORTER"/>
    <property type="match status" value="1"/>
</dbReference>
<dbReference type="PANTHER" id="PTHR48020:SF12">
    <property type="entry name" value="PROTON MYO-INOSITOL COTRANSPORTER"/>
    <property type="match status" value="1"/>
</dbReference>
<evidence type="ECO:0000313" key="9">
    <source>
        <dbReference type="EMBL" id="KAL3232172.1"/>
    </source>
</evidence>
<evidence type="ECO:0000256" key="2">
    <source>
        <dbReference type="ARBA" id="ARBA00010992"/>
    </source>
</evidence>
<feature type="transmembrane region" description="Helical" evidence="7">
    <location>
        <begin position="111"/>
        <end position="129"/>
    </location>
</feature>
<feature type="transmembrane region" description="Helical" evidence="7">
    <location>
        <begin position="488"/>
        <end position="506"/>
    </location>
</feature>
<feature type="transmembrane region" description="Helical" evidence="7">
    <location>
        <begin position="394"/>
        <end position="414"/>
    </location>
</feature>
<comment type="subcellular location">
    <subcellularLocation>
        <location evidence="1">Membrane</location>
        <topology evidence="1">Multi-pass membrane protein</topology>
    </subcellularLocation>
</comment>
<dbReference type="InterPro" id="IPR005828">
    <property type="entry name" value="MFS_sugar_transport-like"/>
</dbReference>
<dbReference type="Pfam" id="PF00083">
    <property type="entry name" value="Sugar_tr"/>
    <property type="match status" value="2"/>
</dbReference>
<evidence type="ECO:0000256" key="4">
    <source>
        <dbReference type="ARBA" id="ARBA00022692"/>
    </source>
</evidence>
<gene>
    <name evidence="9" type="ORF">RNJ44_04088</name>
</gene>